<dbReference type="NCBIfam" id="TIGR01670">
    <property type="entry name" value="KdsC-phosphatas"/>
    <property type="match status" value="1"/>
</dbReference>
<reference evidence="9" key="1">
    <citation type="submission" date="2017-02" db="EMBL/GenBank/DDBJ databases">
        <authorList>
            <person name="Varghese N."/>
            <person name="Submissions S."/>
        </authorList>
    </citation>
    <scope>NUCLEOTIDE SEQUENCE [LARGE SCALE GENOMIC DNA]</scope>
    <source>
        <strain evidence="9">DSM 22385</strain>
    </source>
</reference>
<keyword evidence="5" id="KW-0378">Hydrolase</keyword>
<feature type="binding site" evidence="7">
    <location>
        <position position="17"/>
    </location>
    <ligand>
        <name>substrate</name>
    </ligand>
</feature>
<evidence type="ECO:0000256" key="5">
    <source>
        <dbReference type="ARBA" id="ARBA00022801"/>
    </source>
</evidence>
<evidence type="ECO:0000313" key="9">
    <source>
        <dbReference type="Proteomes" id="UP000189981"/>
    </source>
</evidence>
<dbReference type="PANTHER" id="PTHR21485">
    <property type="entry name" value="HAD SUPERFAMILY MEMBERS CMAS AND KDSC"/>
    <property type="match status" value="1"/>
</dbReference>
<dbReference type="GO" id="GO:0046872">
    <property type="term" value="F:metal ion binding"/>
    <property type="evidence" value="ECO:0007669"/>
    <property type="project" value="UniProtKB-KW"/>
</dbReference>
<dbReference type="OrthoDB" id="9805604at2"/>
<dbReference type="RefSeq" id="WP_079703790.1">
    <property type="nucleotide sequence ID" value="NZ_FUYR01000005.1"/>
</dbReference>
<dbReference type="SFLD" id="SFLDS00003">
    <property type="entry name" value="Haloacid_Dehalogenase"/>
    <property type="match status" value="1"/>
</dbReference>
<keyword evidence="6 7" id="KW-0460">Magnesium</keyword>
<evidence type="ECO:0000256" key="2">
    <source>
        <dbReference type="ARBA" id="ARBA00005893"/>
    </source>
</evidence>
<feature type="binding site" evidence="7">
    <location>
        <position position="15"/>
    </location>
    <ligand>
        <name>Mg(2+)</name>
        <dbReference type="ChEBI" id="CHEBI:18420"/>
    </ligand>
</feature>
<dbReference type="GO" id="GO:0016788">
    <property type="term" value="F:hydrolase activity, acting on ester bonds"/>
    <property type="evidence" value="ECO:0007669"/>
    <property type="project" value="InterPro"/>
</dbReference>
<evidence type="ECO:0000256" key="1">
    <source>
        <dbReference type="ARBA" id="ARBA00001946"/>
    </source>
</evidence>
<proteinExistence type="inferred from homology"/>
<dbReference type="InterPro" id="IPR010023">
    <property type="entry name" value="KdsC_fam"/>
</dbReference>
<keyword evidence="9" id="KW-1185">Reference proteome</keyword>
<dbReference type="Proteomes" id="UP000189981">
    <property type="component" value="Unassembled WGS sequence"/>
</dbReference>
<keyword evidence="4 7" id="KW-0479">Metal-binding</keyword>
<dbReference type="PANTHER" id="PTHR21485:SF3">
    <property type="entry name" value="N-ACYLNEURAMINATE CYTIDYLYLTRANSFERASE"/>
    <property type="match status" value="1"/>
</dbReference>
<evidence type="ECO:0000256" key="7">
    <source>
        <dbReference type="PIRSR" id="PIRSR006118-2"/>
    </source>
</evidence>
<dbReference type="InterPro" id="IPR036412">
    <property type="entry name" value="HAD-like_sf"/>
</dbReference>
<feature type="binding site" evidence="7">
    <location>
        <position position="108"/>
    </location>
    <ligand>
        <name>Mg(2+)</name>
        <dbReference type="ChEBI" id="CHEBI:18420"/>
    </ligand>
</feature>
<dbReference type="AlphaFoldDB" id="A0A1T5EYU2"/>
<evidence type="ECO:0000256" key="4">
    <source>
        <dbReference type="ARBA" id="ARBA00022723"/>
    </source>
</evidence>
<comment type="cofactor">
    <cofactor evidence="1 7">
        <name>Mg(2+)</name>
        <dbReference type="ChEBI" id="CHEBI:18420"/>
    </cofactor>
</comment>
<dbReference type="EMBL" id="FUYR01000005">
    <property type="protein sequence ID" value="SKB88870.1"/>
    <property type="molecule type" value="Genomic_DNA"/>
</dbReference>
<dbReference type="FunFam" id="3.40.50.1000:FF:000029">
    <property type="entry name" value="3-deoxy-D-manno-octulosonate 8-phosphate phosphatase KdsC"/>
    <property type="match status" value="1"/>
</dbReference>
<dbReference type="SFLD" id="SFLDG01138">
    <property type="entry name" value="C1.6.2:_Deoxy-d-mannose-octulo"/>
    <property type="match status" value="1"/>
</dbReference>
<dbReference type="GO" id="GO:0008781">
    <property type="term" value="F:N-acylneuraminate cytidylyltransferase activity"/>
    <property type="evidence" value="ECO:0007669"/>
    <property type="project" value="TreeGrafter"/>
</dbReference>
<evidence type="ECO:0000313" key="8">
    <source>
        <dbReference type="EMBL" id="SKB88870.1"/>
    </source>
</evidence>
<comment type="subunit">
    <text evidence="3">Homotetramer.</text>
</comment>
<dbReference type="PIRSF" id="PIRSF006118">
    <property type="entry name" value="KDO8-P_Ptase"/>
    <property type="match status" value="1"/>
</dbReference>
<dbReference type="InterPro" id="IPR050793">
    <property type="entry name" value="CMP-NeuNAc_synthase"/>
</dbReference>
<organism evidence="8 9">
    <name type="scientific">Daejeonella lutea</name>
    <dbReference type="NCBI Taxonomy" id="572036"/>
    <lineage>
        <taxon>Bacteria</taxon>
        <taxon>Pseudomonadati</taxon>
        <taxon>Bacteroidota</taxon>
        <taxon>Sphingobacteriia</taxon>
        <taxon>Sphingobacteriales</taxon>
        <taxon>Sphingobacteriaceae</taxon>
        <taxon>Daejeonella</taxon>
    </lineage>
</organism>
<name>A0A1T5EYU2_9SPHI</name>
<gene>
    <name evidence="8" type="ORF">SAMN05661099_3286</name>
</gene>
<dbReference type="SFLD" id="SFLDG01136">
    <property type="entry name" value="C1.6:_Phosphoserine_Phosphatas"/>
    <property type="match status" value="1"/>
</dbReference>
<dbReference type="STRING" id="572036.SAMN05661099_3286"/>
<dbReference type="Gene3D" id="3.40.50.1000">
    <property type="entry name" value="HAD superfamily/HAD-like"/>
    <property type="match status" value="1"/>
</dbReference>
<comment type="similarity">
    <text evidence="2">Belongs to the KdsC family.</text>
</comment>
<protein>
    <submittedName>
        <fullName evidence="8">3-deoxy-D-manno-octulosonate 8-phosphate phosphatase (KDO 8-P phosphatase)</fullName>
    </submittedName>
</protein>
<dbReference type="Pfam" id="PF08282">
    <property type="entry name" value="Hydrolase_3"/>
    <property type="match status" value="1"/>
</dbReference>
<dbReference type="SUPFAM" id="SSF56784">
    <property type="entry name" value="HAD-like"/>
    <property type="match status" value="1"/>
</dbReference>
<dbReference type="CDD" id="cd01630">
    <property type="entry name" value="HAD_KDO-like"/>
    <property type="match status" value="1"/>
</dbReference>
<accession>A0A1T5EYU2</accession>
<evidence type="ECO:0000256" key="6">
    <source>
        <dbReference type="ARBA" id="ARBA00022842"/>
    </source>
</evidence>
<evidence type="ECO:0000256" key="3">
    <source>
        <dbReference type="ARBA" id="ARBA00011881"/>
    </source>
</evidence>
<sequence length="176" mass="19152">MFLEKIKHIKAFVLDVDGVLTDGTVLVTETGEQYRRFNIKDGYALQLAVKRGYHVVALSGGRSKGIELRLKGLGITEVFLGLDSKIETYNNFLASSGLSSDQVLYMGDDIPDLPVTKLVGLATCPADAVEEIKAACHYISPKNGGQGCVRDVIEKVMKIRGDWHDESPSAHDGSLN</sequence>
<dbReference type="InterPro" id="IPR023214">
    <property type="entry name" value="HAD_sf"/>
</dbReference>